<dbReference type="RefSeq" id="WP_184832534.1">
    <property type="nucleotide sequence ID" value="NZ_JACHMN010000001.1"/>
</dbReference>
<keyword evidence="1" id="KW-0472">Membrane</keyword>
<keyword evidence="1" id="KW-1133">Transmembrane helix</keyword>
<evidence type="ECO:0000256" key="1">
    <source>
        <dbReference type="SAM" id="Phobius"/>
    </source>
</evidence>
<keyword evidence="1" id="KW-0812">Transmembrane</keyword>
<dbReference type="Proteomes" id="UP000587527">
    <property type="component" value="Unassembled WGS sequence"/>
</dbReference>
<gene>
    <name evidence="2" type="ORF">F4553_000977</name>
</gene>
<reference evidence="2 3" key="1">
    <citation type="submission" date="2020-08" db="EMBL/GenBank/DDBJ databases">
        <title>Sequencing the genomes of 1000 actinobacteria strains.</title>
        <authorList>
            <person name="Klenk H.-P."/>
        </authorList>
    </citation>
    <scope>NUCLEOTIDE SEQUENCE [LARGE SCALE GENOMIC DNA]</scope>
    <source>
        <strain evidence="2 3">DSM 45362</strain>
    </source>
</reference>
<organism evidence="2 3">
    <name type="scientific">Allocatelliglobosispora scoriae</name>
    <dbReference type="NCBI Taxonomy" id="643052"/>
    <lineage>
        <taxon>Bacteria</taxon>
        <taxon>Bacillati</taxon>
        <taxon>Actinomycetota</taxon>
        <taxon>Actinomycetes</taxon>
        <taxon>Micromonosporales</taxon>
        <taxon>Micromonosporaceae</taxon>
        <taxon>Allocatelliglobosispora</taxon>
    </lineage>
</organism>
<feature type="transmembrane region" description="Helical" evidence="1">
    <location>
        <begin position="167"/>
        <end position="186"/>
    </location>
</feature>
<proteinExistence type="predicted"/>
<feature type="transmembrane region" description="Helical" evidence="1">
    <location>
        <begin position="85"/>
        <end position="102"/>
    </location>
</feature>
<dbReference type="InterPro" id="IPR021354">
    <property type="entry name" value="DUF2975"/>
</dbReference>
<name>A0A841BJT6_9ACTN</name>
<keyword evidence="3" id="KW-1185">Reference proteome</keyword>
<evidence type="ECO:0000313" key="2">
    <source>
        <dbReference type="EMBL" id="MBB5867598.1"/>
    </source>
</evidence>
<dbReference type="Pfam" id="PF11188">
    <property type="entry name" value="DUF2975"/>
    <property type="match status" value="1"/>
</dbReference>
<comment type="caution">
    <text evidence="2">The sequence shown here is derived from an EMBL/GenBank/DDBJ whole genome shotgun (WGS) entry which is preliminary data.</text>
</comment>
<evidence type="ECO:0000313" key="3">
    <source>
        <dbReference type="Proteomes" id="UP000587527"/>
    </source>
</evidence>
<accession>A0A841BJT6</accession>
<protein>
    <recommendedName>
        <fullName evidence="4">DUF2975 domain-containing protein</fullName>
    </recommendedName>
</protein>
<dbReference type="AlphaFoldDB" id="A0A841BJT6"/>
<dbReference type="EMBL" id="JACHMN010000001">
    <property type="protein sequence ID" value="MBB5867598.1"/>
    <property type="molecule type" value="Genomic_DNA"/>
</dbReference>
<feature type="transmembrane region" description="Helical" evidence="1">
    <location>
        <begin position="128"/>
        <end position="147"/>
    </location>
</feature>
<sequence length="199" mass="20856">METRGLGTWLRWLRGTATFVFIAVLCLAAAVLVITLIPGSPVILELPTGTLTGLRDVGGVEPGVVVDPDGWLVFSVTDPSPAQRLLYAVTIVPGLLLIGEIARRMATLLKAAQASDPFTERTARELTLIARITAFGGVGTWAASILAKWSLSATMLTSGAAVEASQSLVGWLAVAFILAAFGQLVARGVAMRTELDAVI</sequence>
<evidence type="ECO:0008006" key="4">
    <source>
        <dbReference type="Google" id="ProtNLM"/>
    </source>
</evidence>
<feature type="transmembrane region" description="Helical" evidence="1">
    <location>
        <begin position="12"/>
        <end position="37"/>
    </location>
</feature>